<keyword evidence="3" id="KW-0812">Transmembrane</keyword>
<comment type="similarity">
    <text evidence="2">Belongs to the mitochondrial carrier (TC 2.A.29) family.</text>
</comment>
<protein>
    <submittedName>
        <fullName evidence="5">Uncharacterized protein</fullName>
    </submittedName>
</protein>
<evidence type="ECO:0000256" key="3">
    <source>
        <dbReference type="ARBA" id="ARBA00022692"/>
    </source>
</evidence>
<reference evidence="5" key="2">
    <citation type="submission" date="2020-05" db="UniProtKB">
        <authorList>
            <consortium name="EnsemblMetazoa"/>
        </authorList>
    </citation>
    <scope>IDENTIFICATION</scope>
    <source>
        <strain evidence="5">maculatus3</strain>
    </source>
</reference>
<organism evidence="5 6">
    <name type="scientific">Anopheles maculatus</name>
    <dbReference type="NCBI Taxonomy" id="74869"/>
    <lineage>
        <taxon>Eukaryota</taxon>
        <taxon>Metazoa</taxon>
        <taxon>Ecdysozoa</taxon>
        <taxon>Arthropoda</taxon>
        <taxon>Hexapoda</taxon>
        <taxon>Insecta</taxon>
        <taxon>Pterygota</taxon>
        <taxon>Neoptera</taxon>
        <taxon>Endopterygota</taxon>
        <taxon>Diptera</taxon>
        <taxon>Nematocera</taxon>
        <taxon>Culicoidea</taxon>
        <taxon>Culicidae</taxon>
        <taxon>Anophelinae</taxon>
        <taxon>Anopheles</taxon>
        <taxon>Anopheles maculatus group</taxon>
    </lineage>
</organism>
<dbReference type="InterPro" id="IPR023395">
    <property type="entry name" value="MCP_dom_sf"/>
</dbReference>
<dbReference type="SUPFAM" id="SSF103506">
    <property type="entry name" value="Mitochondrial carrier"/>
    <property type="match status" value="1"/>
</dbReference>
<comment type="subcellular location">
    <subcellularLocation>
        <location evidence="1">Membrane</location>
        <topology evidence="1">Multi-pass membrane protein</topology>
    </subcellularLocation>
</comment>
<reference evidence="6" key="1">
    <citation type="submission" date="2013-09" db="EMBL/GenBank/DDBJ databases">
        <title>The Genome Sequence of Anopheles maculatus species B.</title>
        <authorList>
            <consortium name="The Broad Institute Genomics Platform"/>
            <person name="Neafsey D.E."/>
            <person name="Besansky N."/>
            <person name="Howell P."/>
            <person name="Walton C."/>
            <person name="Young S.K."/>
            <person name="Zeng Q."/>
            <person name="Gargeya S."/>
            <person name="Fitzgerald M."/>
            <person name="Haas B."/>
            <person name="Abouelleil A."/>
            <person name="Allen A.W."/>
            <person name="Alvarado L."/>
            <person name="Arachchi H.M."/>
            <person name="Berlin A.M."/>
            <person name="Chapman S.B."/>
            <person name="Gainer-Dewar J."/>
            <person name="Goldberg J."/>
            <person name="Griggs A."/>
            <person name="Gujja S."/>
            <person name="Hansen M."/>
            <person name="Howarth C."/>
            <person name="Imamovic A."/>
            <person name="Ireland A."/>
            <person name="Larimer J."/>
            <person name="McCowan C."/>
            <person name="Murphy C."/>
            <person name="Pearson M."/>
            <person name="Poon T.W."/>
            <person name="Priest M."/>
            <person name="Roberts A."/>
            <person name="Saif S."/>
            <person name="Shea T."/>
            <person name="Sisk P."/>
            <person name="Sykes S."/>
            <person name="Wortman J."/>
            <person name="Nusbaum C."/>
            <person name="Birren B."/>
        </authorList>
    </citation>
    <scope>NUCLEOTIDE SEQUENCE [LARGE SCALE GENOMIC DNA]</scope>
    <source>
        <strain evidence="6">maculatus3</strain>
    </source>
</reference>
<dbReference type="GO" id="GO:0016020">
    <property type="term" value="C:membrane"/>
    <property type="evidence" value="ECO:0007669"/>
    <property type="project" value="UniProtKB-SubCell"/>
</dbReference>
<sequence>MSFQRRTSEKTTELTASVPVKLLTAGSAACFADFITFPLDTAKVRLQTLPPMRMNASDRANPVLTRNTALRRSGSADDGFTVQRAHAIQTSSAPSADGLPLWKPVWNRLCRYKVHNTTRRS</sequence>
<proteinExistence type="inferred from homology"/>
<dbReference type="VEuPathDB" id="VectorBase:AMAM014756"/>
<dbReference type="Pfam" id="PF00153">
    <property type="entry name" value="Mito_carr"/>
    <property type="match status" value="1"/>
</dbReference>
<evidence type="ECO:0000256" key="4">
    <source>
        <dbReference type="ARBA" id="ARBA00023136"/>
    </source>
</evidence>
<accession>A0A182SWC9</accession>
<dbReference type="EnsemblMetazoa" id="AMAM014756-RA">
    <property type="protein sequence ID" value="AMAM014756-PA"/>
    <property type="gene ID" value="AMAM014756"/>
</dbReference>
<dbReference type="AlphaFoldDB" id="A0A182SWC9"/>
<keyword evidence="6" id="KW-1185">Reference proteome</keyword>
<evidence type="ECO:0000256" key="2">
    <source>
        <dbReference type="ARBA" id="ARBA00006375"/>
    </source>
</evidence>
<evidence type="ECO:0000313" key="6">
    <source>
        <dbReference type="Proteomes" id="UP000075901"/>
    </source>
</evidence>
<keyword evidence="4" id="KW-0472">Membrane</keyword>
<dbReference type="InterPro" id="IPR018108">
    <property type="entry name" value="MCP_transmembrane"/>
</dbReference>
<evidence type="ECO:0000313" key="5">
    <source>
        <dbReference type="EnsemblMetazoa" id="AMAM014756-PA"/>
    </source>
</evidence>
<dbReference type="Gene3D" id="1.50.40.10">
    <property type="entry name" value="Mitochondrial carrier domain"/>
    <property type="match status" value="1"/>
</dbReference>
<evidence type="ECO:0000256" key="1">
    <source>
        <dbReference type="ARBA" id="ARBA00004141"/>
    </source>
</evidence>
<dbReference type="Proteomes" id="UP000075901">
    <property type="component" value="Unassembled WGS sequence"/>
</dbReference>
<name>A0A182SWC9_9DIPT</name>